<sequence>MGSLAVQFVESPFVEESFRSFSNVETAIGKLRQIGRPPPSLQELSPDSLDIALQIFCSLLSKKMFLRIRRAADNGKLAGHWASLLGPWIAFILQEVIQSGDGEGLVVISGLVERSNWTVPIFLTCLHNAYMFRPQPRTAEIESYYNRVPNLKALVARRWFGAVKQNHPSVWAWSSLLYKIVVISADQLATIKCIIDGIPASPDEADFVLIQRIHHEAQGIPTADSLDFPDLKSFLFISRLIFQDDSRLESKVIKATMVPAMAGFTFRLLHRRKSLREISVTDPECERAHSLAVDGLFHTAHAARDRYQPIHQIIDAGFIPALFKAMPCFFERDARSRYPDKIPEMLCQILERVSKFLIYPTILRLFLRQTKRAVSGGDLERLEREMRNKSEELWDCWKHAHAKALFLREVRGDLKSAGILLACSYKKVFIRYWTAKNMQKILDAINEMRSSLMSTSARATSDEMAFIRDESKTPIVVLDFERVEDIAS</sequence>
<proteinExistence type="predicted"/>
<feature type="non-terminal residue" evidence="1">
    <location>
        <position position="488"/>
    </location>
</feature>
<accession>A0ABR3ELN7</accession>
<comment type="caution">
    <text evidence="1">The sequence shown here is derived from an EMBL/GenBank/DDBJ whole genome shotgun (WGS) entry which is preliminary data.</text>
</comment>
<dbReference type="EMBL" id="JBAHYK010003212">
    <property type="protein sequence ID" value="KAL0563778.1"/>
    <property type="molecule type" value="Genomic_DNA"/>
</dbReference>
<evidence type="ECO:0000313" key="1">
    <source>
        <dbReference type="EMBL" id="KAL0563778.1"/>
    </source>
</evidence>
<evidence type="ECO:0000313" key="2">
    <source>
        <dbReference type="Proteomes" id="UP001465976"/>
    </source>
</evidence>
<reference evidence="1 2" key="1">
    <citation type="submission" date="2024-02" db="EMBL/GenBank/DDBJ databases">
        <title>A draft genome for the cacao thread blight pathogen Marasmius crinis-equi.</title>
        <authorList>
            <person name="Cohen S.P."/>
            <person name="Baruah I.K."/>
            <person name="Amoako-Attah I."/>
            <person name="Bukari Y."/>
            <person name="Meinhardt L.W."/>
            <person name="Bailey B.A."/>
        </authorList>
    </citation>
    <scope>NUCLEOTIDE SEQUENCE [LARGE SCALE GENOMIC DNA]</scope>
    <source>
        <strain evidence="1 2">GH-76</strain>
    </source>
</reference>
<dbReference type="Proteomes" id="UP001465976">
    <property type="component" value="Unassembled WGS sequence"/>
</dbReference>
<name>A0ABR3ELN7_9AGAR</name>
<keyword evidence="2" id="KW-1185">Reference proteome</keyword>
<organism evidence="1 2">
    <name type="scientific">Marasmius crinis-equi</name>
    <dbReference type="NCBI Taxonomy" id="585013"/>
    <lineage>
        <taxon>Eukaryota</taxon>
        <taxon>Fungi</taxon>
        <taxon>Dikarya</taxon>
        <taxon>Basidiomycota</taxon>
        <taxon>Agaricomycotina</taxon>
        <taxon>Agaricomycetes</taxon>
        <taxon>Agaricomycetidae</taxon>
        <taxon>Agaricales</taxon>
        <taxon>Marasmiineae</taxon>
        <taxon>Marasmiaceae</taxon>
        <taxon>Marasmius</taxon>
    </lineage>
</organism>
<gene>
    <name evidence="1" type="ORF">V5O48_018286</name>
</gene>
<protein>
    <submittedName>
        <fullName evidence="1">Uncharacterized protein</fullName>
    </submittedName>
</protein>